<dbReference type="Pfam" id="PF17768">
    <property type="entry name" value="RecJ_OB"/>
    <property type="match status" value="1"/>
</dbReference>
<dbReference type="AlphaFoldDB" id="A0A0R1RQ01"/>
<feature type="domain" description="RecJ OB" evidence="9">
    <location>
        <begin position="462"/>
        <end position="566"/>
    </location>
</feature>
<dbReference type="InterPro" id="IPR004610">
    <property type="entry name" value="RecJ"/>
</dbReference>
<evidence type="ECO:0000313" key="10">
    <source>
        <dbReference type="EMBL" id="KRL57092.1"/>
    </source>
</evidence>
<evidence type="ECO:0000256" key="5">
    <source>
        <dbReference type="ARBA" id="ARBA00022839"/>
    </source>
</evidence>
<comment type="similarity">
    <text evidence="1">Belongs to the RecJ family.</text>
</comment>
<dbReference type="SUPFAM" id="SSF64182">
    <property type="entry name" value="DHH phosphoesterases"/>
    <property type="match status" value="1"/>
</dbReference>
<accession>A0A0R1RQ01</accession>
<dbReference type="Pfam" id="PF10141">
    <property type="entry name" value="ssDNA-exonuc_C"/>
    <property type="match status" value="1"/>
</dbReference>
<name>A0A0R1RQ01_9LACO</name>
<protein>
    <recommendedName>
        <fullName evidence="2">Single-stranded-DNA-specific exonuclease RecJ</fullName>
    </recommendedName>
</protein>
<keyword evidence="4" id="KW-0378">Hydrolase</keyword>
<keyword evidence="5 10" id="KW-0269">Exonuclease</keyword>
<dbReference type="OrthoDB" id="9809852at2"/>
<evidence type="ECO:0000313" key="11">
    <source>
        <dbReference type="Proteomes" id="UP000051999"/>
    </source>
</evidence>
<dbReference type="PANTHER" id="PTHR30255">
    <property type="entry name" value="SINGLE-STRANDED-DNA-SPECIFIC EXONUCLEASE RECJ"/>
    <property type="match status" value="1"/>
</dbReference>
<keyword evidence="3" id="KW-0540">Nuclease</keyword>
<dbReference type="InterPro" id="IPR051673">
    <property type="entry name" value="SSDNA_exonuclease_RecJ"/>
</dbReference>
<dbReference type="PANTHER" id="PTHR30255:SF2">
    <property type="entry name" value="SINGLE-STRANDED-DNA-SPECIFIC EXONUCLEASE RECJ"/>
    <property type="match status" value="1"/>
</dbReference>
<dbReference type="PATRIC" id="fig|1114972.6.peg.97"/>
<gene>
    <name evidence="10" type="ORF">FD35_GL000099</name>
</gene>
<dbReference type="InterPro" id="IPR003156">
    <property type="entry name" value="DHHA1_dom"/>
</dbReference>
<dbReference type="EMBL" id="AZFF01000001">
    <property type="protein sequence ID" value="KRL57092.1"/>
    <property type="molecule type" value="Genomic_DNA"/>
</dbReference>
<dbReference type="Gene3D" id="3.90.1640.30">
    <property type="match status" value="1"/>
</dbReference>
<evidence type="ECO:0000259" key="9">
    <source>
        <dbReference type="Pfam" id="PF17768"/>
    </source>
</evidence>
<comment type="caution">
    <text evidence="10">The sequence shown here is derived from an EMBL/GenBank/DDBJ whole genome shotgun (WGS) entry which is preliminary data.</text>
</comment>
<dbReference type="GO" id="GO:0008409">
    <property type="term" value="F:5'-3' exonuclease activity"/>
    <property type="evidence" value="ECO:0007669"/>
    <property type="project" value="InterPro"/>
</dbReference>
<organism evidence="10 11">
    <name type="scientific">Furfurilactobacillus rossiae DSM 15814</name>
    <dbReference type="NCBI Taxonomy" id="1114972"/>
    <lineage>
        <taxon>Bacteria</taxon>
        <taxon>Bacillati</taxon>
        <taxon>Bacillota</taxon>
        <taxon>Bacilli</taxon>
        <taxon>Lactobacillales</taxon>
        <taxon>Lactobacillaceae</taxon>
        <taxon>Furfurilactobacillus</taxon>
    </lineage>
</organism>
<dbReference type="Pfam" id="PF02272">
    <property type="entry name" value="DHHA1"/>
    <property type="match status" value="1"/>
</dbReference>
<evidence type="ECO:0000259" key="8">
    <source>
        <dbReference type="Pfam" id="PF10141"/>
    </source>
</evidence>
<dbReference type="Gene3D" id="3.10.310.30">
    <property type="match status" value="1"/>
</dbReference>
<evidence type="ECO:0000256" key="3">
    <source>
        <dbReference type="ARBA" id="ARBA00022722"/>
    </source>
</evidence>
<dbReference type="STRING" id="1114972.FD35_GL000099"/>
<dbReference type="GO" id="GO:0006281">
    <property type="term" value="P:DNA repair"/>
    <property type="evidence" value="ECO:0007669"/>
    <property type="project" value="InterPro"/>
</dbReference>
<dbReference type="InterPro" id="IPR018779">
    <property type="entry name" value="RecJ_C"/>
</dbReference>
<dbReference type="GO" id="GO:0003676">
    <property type="term" value="F:nucleic acid binding"/>
    <property type="evidence" value="ECO:0007669"/>
    <property type="project" value="InterPro"/>
</dbReference>
<feature type="domain" description="DDH" evidence="6">
    <location>
        <begin position="83"/>
        <end position="229"/>
    </location>
</feature>
<reference evidence="10 11" key="1">
    <citation type="journal article" date="2015" name="Genome Announc.">
        <title>Expanding the biotechnology potential of lactobacilli through comparative genomics of 213 strains and associated genera.</title>
        <authorList>
            <person name="Sun Z."/>
            <person name="Harris H.M."/>
            <person name="McCann A."/>
            <person name="Guo C."/>
            <person name="Argimon S."/>
            <person name="Zhang W."/>
            <person name="Yang X."/>
            <person name="Jeffery I.B."/>
            <person name="Cooney J.C."/>
            <person name="Kagawa T.F."/>
            <person name="Liu W."/>
            <person name="Song Y."/>
            <person name="Salvetti E."/>
            <person name="Wrobel A."/>
            <person name="Rasinkangas P."/>
            <person name="Parkhill J."/>
            <person name="Rea M.C."/>
            <person name="O'Sullivan O."/>
            <person name="Ritari J."/>
            <person name="Douillard F.P."/>
            <person name="Paul Ross R."/>
            <person name="Yang R."/>
            <person name="Briner A.E."/>
            <person name="Felis G.E."/>
            <person name="de Vos W.M."/>
            <person name="Barrangou R."/>
            <person name="Klaenhammer T.R."/>
            <person name="Caufield P.W."/>
            <person name="Cui Y."/>
            <person name="Zhang H."/>
            <person name="O'Toole P.W."/>
        </authorList>
    </citation>
    <scope>NUCLEOTIDE SEQUENCE [LARGE SCALE GENOMIC DNA]</scope>
    <source>
        <strain evidence="10 11">DSM 15814</strain>
    </source>
</reference>
<evidence type="ECO:0000259" key="7">
    <source>
        <dbReference type="Pfam" id="PF02272"/>
    </source>
</evidence>
<keyword evidence="11" id="KW-1185">Reference proteome</keyword>
<dbReference type="eggNOG" id="COG4199">
    <property type="taxonomic scope" value="Bacteria"/>
</dbReference>
<evidence type="ECO:0000256" key="4">
    <source>
        <dbReference type="ARBA" id="ARBA00022801"/>
    </source>
</evidence>
<proteinExistence type="inferred from homology"/>
<sequence length="774" mass="84167">MLESKYDWQQAPQVADEKVVTFAHDLDVSPFMARLLLARRLDTVDKVNEWLKPTIDVLHDPHQMFDIEKGVARIQSAVEAGDQITVYGDYDADGLTSTSLMYEALDQLGANVNTYIPNRFTDGYGPNVAAFNRLIDAGTQLFVTVDNGVAGNEAIEAAAKRGVDVVVTDHHELPEQLPNAAAIIHPRHPQGHYPFGGLSGVGVAFKVAQVLLDATADELSDELDLVAIGEIADLVPLNDENHALVKFGLQVIANTQRPGLIALMKAAGIDGQTINEEHVGFGIAPRLNALGRLGDANPAVELLTTFDDARAEELASEINAQNEKRQQLVKDISGDALAQAQTPDNQARKTLIIHGKGWHEGVLGIVASKIVEATHKPTLVMSEDSEKGTLKGSGRSIAGYDLFNAINPVRDQMIAFGGHAMACGLTCPIDQLDTLATALEQACVDQSVDLTAKPELPVAGLITLADVNAADYGAVQELGPFGTDNPQPVFAFKPTLVDNVRTMGAAKNHLKFQMSDEAGHQVAAIAFGRGHQSEQVTANPENVSVVGTLSANTWQGKTTYQVMVKDFSVTGITIVDSRTNHLAKSLFEQPDTYLFFHKKLVDQLQSYLPEGAQSLCVGRDELPSSCDHLIIVDCPDDLDDLKQVLSQIKTDELTAYFYEHDSAYLDGMPSRAEYGKLFKFVASHQNVDIAHQLPTLAKYLQIDDAKLIFMIQLFFEVGFVKIDSGVMNGVSEPPHVNLTDAAAYRQRLTRIDTEEKLLYSKAPQLKAWLMGAMS</sequence>
<feature type="domain" description="DHHA1" evidence="7">
    <location>
        <begin position="355"/>
        <end position="443"/>
    </location>
</feature>
<evidence type="ECO:0000259" key="6">
    <source>
        <dbReference type="Pfam" id="PF01368"/>
    </source>
</evidence>
<feature type="domain" description="Single-stranded-DNA-specific exonuclease RecJ C-terminal" evidence="8">
    <location>
        <begin position="574"/>
        <end position="769"/>
    </location>
</feature>
<evidence type="ECO:0000256" key="2">
    <source>
        <dbReference type="ARBA" id="ARBA00019841"/>
    </source>
</evidence>
<dbReference type="InterPro" id="IPR001667">
    <property type="entry name" value="DDH_dom"/>
</dbReference>
<dbReference type="eggNOG" id="COG0608">
    <property type="taxonomic scope" value="Bacteria"/>
</dbReference>
<dbReference type="Proteomes" id="UP000051999">
    <property type="component" value="Unassembled WGS sequence"/>
</dbReference>
<evidence type="ECO:0000256" key="1">
    <source>
        <dbReference type="ARBA" id="ARBA00005915"/>
    </source>
</evidence>
<dbReference type="InterPro" id="IPR041122">
    <property type="entry name" value="RecJ_OB"/>
</dbReference>
<dbReference type="NCBIfam" id="TIGR00644">
    <property type="entry name" value="recJ"/>
    <property type="match status" value="1"/>
</dbReference>
<dbReference type="Pfam" id="PF01368">
    <property type="entry name" value="DHH"/>
    <property type="match status" value="1"/>
</dbReference>
<dbReference type="InterPro" id="IPR038763">
    <property type="entry name" value="DHH_sf"/>
</dbReference>
<dbReference type="GO" id="GO:0006310">
    <property type="term" value="P:DNA recombination"/>
    <property type="evidence" value="ECO:0007669"/>
    <property type="project" value="InterPro"/>
</dbReference>
<dbReference type="RefSeq" id="WP_017262008.1">
    <property type="nucleotide sequence ID" value="NZ_AUAW01000001.1"/>
</dbReference>